<feature type="domain" description="ABC transporter" evidence="8">
    <location>
        <begin position="10"/>
        <end position="257"/>
    </location>
</feature>
<evidence type="ECO:0000256" key="2">
    <source>
        <dbReference type="ARBA" id="ARBA00005417"/>
    </source>
</evidence>
<reference evidence="9 10" key="1">
    <citation type="submission" date="2018-11" db="EMBL/GenBank/DDBJ databases">
        <title>Genomic Encyclopedia of Type Strains, Phase IV (KMG-IV): sequencing the most valuable type-strain genomes for metagenomic binning, comparative biology and taxonomic classification.</title>
        <authorList>
            <person name="Goeker M."/>
        </authorList>
    </citation>
    <scope>NUCLEOTIDE SEQUENCE [LARGE SCALE GENOMIC DNA]</scope>
    <source>
        <strain evidence="9 10">DSM 104731</strain>
    </source>
</reference>
<dbReference type="NCBIfam" id="TIGR01727">
    <property type="entry name" value="oligo_HPY"/>
    <property type="match status" value="1"/>
</dbReference>
<accession>A0A3N4UNC9</accession>
<sequence length="333" mass="36024">MSVNKKILEVKGLNIRFGSAAAAPTVEDLSFDLRAGETLCLVGESGSGKSISALSLLGLLPESAHATADQFMFDGVEIDPKDTKSLKALRGEGVAMIFQDPMSSLNPAFTIGYQMIEAIRLAPNISKQEARQKAIHYLELVRIADAAKRMDGYPHQLSGGMRQRVMIAMALSRNPKVLIADEPTTALDVTIQAQILALIDDIKTELGTAVLFITHDLGVVAETADRVAVMYAGRMVEAGQVAEVFDNPQHAYTVGLMRASPRTAARQRRLNDIPGSVPELRDRPLGCTFAPRCAFMTPACQELGAEKTVQVGTHLSRCIRRDELGTLLGETHV</sequence>
<dbReference type="Pfam" id="PF00005">
    <property type="entry name" value="ABC_tran"/>
    <property type="match status" value="1"/>
</dbReference>
<keyword evidence="6 9" id="KW-0067">ATP-binding</keyword>
<dbReference type="GO" id="GO:0055085">
    <property type="term" value="P:transmembrane transport"/>
    <property type="evidence" value="ECO:0007669"/>
    <property type="project" value="UniProtKB-ARBA"/>
</dbReference>
<dbReference type="PANTHER" id="PTHR43297:SF2">
    <property type="entry name" value="DIPEPTIDE TRANSPORT ATP-BINDING PROTEIN DPPD"/>
    <property type="match status" value="1"/>
</dbReference>
<dbReference type="FunFam" id="3.40.50.300:FF:000016">
    <property type="entry name" value="Oligopeptide ABC transporter ATP-binding component"/>
    <property type="match status" value="1"/>
</dbReference>
<dbReference type="GO" id="GO:0005524">
    <property type="term" value="F:ATP binding"/>
    <property type="evidence" value="ECO:0007669"/>
    <property type="project" value="UniProtKB-KW"/>
</dbReference>
<evidence type="ECO:0000256" key="6">
    <source>
        <dbReference type="ARBA" id="ARBA00022840"/>
    </source>
</evidence>
<organism evidence="9 10">
    <name type="scientific">Pacificibacter maritimus</name>
    <dbReference type="NCBI Taxonomy" id="762213"/>
    <lineage>
        <taxon>Bacteria</taxon>
        <taxon>Pseudomonadati</taxon>
        <taxon>Pseudomonadota</taxon>
        <taxon>Alphaproteobacteria</taxon>
        <taxon>Rhodobacterales</taxon>
        <taxon>Roseobacteraceae</taxon>
        <taxon>Pacificibacter</taxon>
    </lineage>
</organism>
<dbReference type="InterPro" id="IPR003593">
    <property type="entry name" value="AAA+_ATPase"/>
</dbReference>
<dbReference type="Proteomes" id="UP000269689">
    <property type="component" value="Unassembled WGS sequence"/>
</dbReference>
<dbReference type="AlphaFoldDB" id="A0A3N4UNC9"/>
<comment type="caution">
    <text evidence="9">The sequence shown here is derived from an EMBL/GenBank/DDBJ whole genome shotgun (WGS) entry which is preliminary data.</text>
</comment>
<dbReference type="Gene3D" id="3.40.50.300">
    <property type="entry name" value="P-loop containing nucleotide triphosphate hydrolases"/>
    <property type="match status" value="1"/>
</dbReference>
<dbReference type="GO" id="GO:0015833">
    <property type="term" value="P:peptide transport"/>
    <property type="evidence" value="ECO:0007669"/>
    <property type="project" value="InterPro"/>
</dbReference>
<dbReference type="PROSITE" id="PS50893">
    <property type="entry name" value="ABC_TRANSPORTER_2"/>
    <property type="match status" value="1"/>
</dbReference>
<gene>
    <name evidence="9" type="ORF">EDD53_1311</name>
</gene>
<comment type="similarity">
    <text evidence="2">Belongs to the ABC transporter superfamily.</text>
</comment>
<keyword evidence="10" id="KW-1185">Reference proteome</keyword>
<keyword evidence="4" id="KW-1003">Cell membrane</keyword>
<dbReference type="PANTHER" id="PTHR43297">
    <property type="entry name" value="OLIGOPEPTIDE TRANSPORT ATP-BINDING PROTEIN APPD"/>
    <property type="match status" value="1"/>
</dbReference>
<dbReference type="GO" id="GO:0016887">
    <property type="term" value="F:ATP hydrolysis activity"/>
    <property type="evidence" value="ECO:0007669"/>
    <property type="project" value="InterPro"/>
</dbReference>
<dbReference type="SMART" id="SM00382">
    <property type="entry name" value="AAA"/>
    <property type="match status" value="1"/>
</dbReference>
<evidence type="ECO:0000313" key="10">
    <source>
        <dbReference type="Proteomes" id="UP000269689"/>
    </source>
</evidence>
<evidence type="ECO:0000313" key="9">
    <source>
        <dbReference type="EMBL" id="RPE72166.1"/>
    </source>
</evidence>
<comment type="subcellular location">
    <subcellularLocation>
        <location evidence="1">Cell inner membrane</location>
        <topology evidence="1">Peripheral membrane protein</topology>
    </subcellularLocation>
</comment>
<dbReference type="InterPro" id="IPR050388">
    <property type="entry name" value="ABC_Ni/Peptide_Import"/>
</dbReference>
<dbReference type="EMBL" id="RKQK01000001">
    <property type="protein sequence ID" value="RPE72166.1"/>
    <property type="molecule type" value="Genomic_DNA"/>
</dbReference>
<dbReference type="Pfam" id="PF08352">
    <property type="entry name" value="oligo_HPY"/>
    <property type="match status" value="1"/>
</dbReference>
<dbReference type="InterPro" id="IPR027417">
    <property type="entry name" value="P-loop_NTPase"/>
</dbReference>
<dbReference type="PROSITE" id="PS00211">
    <property type="entry name" value="ABC_TRANSPORTER_1"/>
    <property type="match status" value="1"/>
</dbReference>
<dbReference type="InterPro" id="IPR013563">
    <property type="entry name" value="Oligopep_ABC_C"/>
</dbReference>
<evidence type="ECO:0000259" key="8">
    <source>
        <dbReference type="PROSITE" id="PS50893"/>
    </source>
</evidence>
<dbReference type="CDD" id="cd03257">
    <property type="entry name" value="ABC_NikE_OppD_transporters"/>
    <property type="match status" value="1"/>
</dbReference>
<keyword evidence="3" id="KW-0813">Transport</keyword>
<dbReference type="RefSeq" id="WP_123792309.1">
    <property type="nucleotide sequence ID" value="NZ_RKQK01000001.1"/>
</dbReference>
<evidence type="ECO:0000256" key="3">
    <source>
        <dbReference type="ARBA" id="ARBA00022448"/>
    </source>
</evidence>
<dbReference type="InterPro" id="IPR017871">
    <property type="entry name" value="ABC_transporter-like_CS"/>
</dbReference>
<dbReference type="OrthoDB" id="9802264at2"/>
<evidence type="ECO:0000256" key="5">
    <source>
        <dbReference type="ARBA" id="ARBA00022741"/>
    </source>
</evidence>
<proteinExistence type="inferred from homology"/>
<keyword evidence="7" id="KW-0472">Membrane</keyword>
<dbReference type="GO" id="GO:0005886">
    <property type="term" value="C:plasma membrane"/>
    <property type="evidence" value="ECO:0007669"/>
    <property type="project" value="UniProtKB-SubCell"/>
</dbReference>
<name>A0A3N4UNC9_9RHOB</name>
<evidence type="ECO:0000256" key="7">
    <source>
        <dbReference type="ARBA" id="ARBA00023136"/>
    </source>
</evidence>
<evidence type="ECO:0000256" key="4">
    <source>
        <dbReference type="ARBA" id="ARBA00022475"/>
    </source>
</evidence>
<dbReference type="SUPFAM" id="SSF52540">
    <property type="entry name" value="P-loop containing nucleoside triphosphate hydrolases"/>
    <property type="match status" value="1"/>
</dbReference>
<protein>
    <submittedName>
        <fullName evidence="9">Peptide/nickel transport system ATP-binding protein</fullName>
    </submittedName>
</protein>
<keyword evidence="5" id="KW-0547">Nucleotide-binding</keyword>
<evidence type="ECO:0000256" key="1">
    <source>
        <dbReference type="ARBA" id="ARBA00004417"/>
    </source>
</evidence>
<dbReference type="InterPro" id="IPR003439">
    <property type="entry name" value="ABC_transporter-like_ATP-bd"/>
</dbReference>